<accession>A0A0F6W7I1</accession>
<dbReference type="InterPro" id="IPR022764">
    <property type="entry name" value="Peptidase_S54_rhomboid_dom"/>
</dbReference>
<dbReference type="InterPro" id="IPR050925">
    <property type="entry name" value="Rhomboid_protease_S54"/>
</dbReference>
<keyword evidence="8" id="KW-1185">Reference proteome</keyword>
<dbReference type="STRING" id="927083.DB32_006636"/>
<evidence type="ECO:0000256" key="3">
    <source>
        <dbReference type="ARBA" id="ARBA00022989"/>
    </source>
</evidence>
<evidence type="ECO:0000256" key="1">
    <source>
        <dbReference type="ARBA" id="ARBA00004141"/>
    </source>
</evidence>
<reference evidence="7 8" key="1">
    <citation type="submission" date="2015-03" db="EMBL/GenBank/DDBJ databases">
        <title>Genome assembly of Sandaracinus amylolyticus DSM 53668.</title>
        <authorList>
            <person name="Sharma G."/>
            <person name="Subramanian S."/>
        </authorList>
    </citation>
    <scope>NUCLEOTIDE SEQUENCE [LARGE SCALE GENOMIC DNA]</scope>
    <source>
        <strain evidence="7 8">DSM 53668</strain>
    </source>
</reference>
<dbReference type="GO" id="GO:0016020">
    <property type="term" value="C:membrane"/>
    <property type="evidence" value="ECO:0007669"/>
    <property type="project" value="UniProtKB-SubCell"/>
</dbReference>
<organism evidence="7 8">
    <name type="scientific">Sandaracinus amylolyticus</name>
    <dbReference type="NCBI Taxonomy" id="927083"/>
    <lineage>
        <taxon>Bacteria</taxon>
        <taxon>Pseudomonadati</taxon>
        <taxon>Myxococcota</taxon>
        <taxon>Polyangia</taxon>
        <taxon>Polyangiales</taxon>
        <taxon>Sandaracinaceae</taxon>
        <taxon>Sandaracinus</taxon>
    </lineage>
</organism>
<dbReference type="RefSeq" id="WP_053236526.1">
    <property type="nucleotide sequence ID" value="NZ_CP011125.1"/>
</dbReference>
<feature type="transmembrane region" description="Helical" evidence="5">
    <location>
        <begin position="176"/>
        <end position="196"/>
    </location>
</feature>
<keyword evidence="3 5" id="KW-1133">Transmembrane helix</keyword>
<dbReference type="Gene3D" id="1.20.1540.10">
    <property type="entry name" value="Rhomboid-like"/>
    <property type="match status" value="1"/>
</dbReference>
<keyword evidence="2 5" id="KW-0812">Transmembrane</keyword>
<sequence length="204" mass="21982">MTAPKTKRDREPTFADLGRELKLHGVVLAILVAVLWVEEIVDVFLGGALDAFGIRPREVAGLIGIPLSPFLHAGFPHLIANTVPLIVLGWFVMLRETWHFFAVSAAVIVLGGLGVWMFGQTGSVHIGASGLVFGWLGYLLLGGWFERRVSTILGSLVVAVLYGGLVWGVLPGTPGVSWEAHFFGFLAGALMAWVLARREKAARA</sequence>
<evidence type="ECO:0000256" key="4">
    <source>
        <dbReference type="ARBA" id="ARBA00023136"/>
    </source>
</evidence>
<feature type="domain" description="Peptidase S54 rhomboid" evidence="6">
    <location>
        <begin position="67"/>
        <end position="197"/>
    </location>
</feature>
<dbReference type="EMBL" id="CP011125">
    <property type="protein sequence ID" value="AKF09487.1"/>
    <property type="molecule type" value="Genomic_DNA"/>
</dbReference>
<evidence type="ECO:0000256" key="2">
    <source>
        <dbReference type="ARBA" id="ARBA00022692"/>
    </source>
</evidence>
<dbReference type="SUPFAM" id="SSF144091">
    <property type="entry name" value="Rhomboid-like"/>
    <property type="match status" value="1"/>
</dbReference>
<feature type="transmembrane region" description="Helical" evidence="5">
    <location>
        <begin position="21"/>
        <end position="37"/>
    </location>
</feature>
<feature type="transmembrane region" description="Helical" evidence="5">
    <location>
        <begin position="152"/>
        <end position="170"/>
    </location>
</feature>
<keyword evidence="4 5" id="KW-0472">Membrane</keyword>
<dbReference type="Proteomes" id="UP000034883">
    <property type="component" value="Chromosome"/>
</dbReference>
<dbReference type="KEGG" id="samy:DB32_006636"/>
<dbReference type="InterPro" id="IPR035952">
    <property type="entry name" value="Rhomboid-like_sf"/>
</dbReference>
<evidence type="ECO:0000259" key="6">
    <source>
        <dbReference type="Pfam" id="PF01694"/>
    </source>
</evidence>
<feature type="transmembrane region" description="Helical" evidence="5">
    <location>
        <begin position="100"/>
        <end position="118"/>
    </location>
</feature>
<evidence type="ECO:0000313" key="8">
    <source>
        <dbReference type="Proteomes" id="UP000034883"/>
    </source>
</evidence>
<dbReference type="OrthoDB" id="9813074at2"/>
<feature type="transmembrane region" description="Helical" evidence="5">
    <location>
        <begin position="75"/>
        <end position="93"/>
    </location>
</feature>
<dbReference type="PANTHER" id="PTHR43731">
    <property type="entry name" value="RHOMBOID PROTEASE"/>
    <property type="match status" value="1"/>
</dbReference>
<proteinExistence type="predicted"/>
<gene>
    <name evidence="7" type="ORF">DB32_006636</name>
</gene>
<dbReference type="GO" id="GO:0004252">
    <property type="term" value="F:serine-type endopeptidase activity"/>
    <property type="evidence" value="ECO:0007669"/>
    <property type="project" value="InterPro"/>
</dbReference>
<evidence type="ECO:0000256" key="5">
    <source>
        <dbReference type="SAM" id="Phobius"/>
    </source>
</evidence>
<name>A0A0F6W7I1_9BACT</name>
<dbReference type="Pfam" id="PF01694">
    <property type="entry name" value="Rhomboid"/>
    <property type="match status" value="1"/>
</dbReference>
<comment type="subcellular location">
    <subcellularLocation>
        <location evidence="1">Membrane</location>
        <topology evidence="1">Multi-pass membrane protein</topology>
    </subcellularLocation>
</comment>
<protein>
    <recommendedName>
        <fullName evidence="6">Peptidase S54 rhomboid domain-containing protein</fullName>
    </recommendedName>
</protein>
<dbReference type="PANTHER" id="PTHR43731:SF9">
    <property type="entry name" value="SLR1461 PROTEIN"/>
    <property type="match status" value="1"/>
</dbReference>
<dbReference type="AlphaFoldDB" id="A0A0F6W7I1"/>
<evidence type="ECO:0000313" key="7">
    <source>
        <dbReference type="EMBL" id="AKF09487.1"/>
    </source>
</evidence>
<feature type="transmembrane region" description="Helical" evidence="5">
    <location>
        <begin position="124"/>
        <end position="145"/>
    </location>
</feature>